<gene>
    <name evidence="5 6" type="primary">LOC120274086</name>
</gene>
<dbReference type="PANTHER" id="PTHR47874">
    <property type="entry name" value="EXPRESSED PROTEIN"/>
    <property type="match status" value="1"/>
</dbReference>
<protein>
    <submittedName>
        <fullName evidence="5 6">Pentatricopeptide repeat-containing protein At2g30780-like</fullName>
    </submittedName>
</protein>
<keyword evidence="4" id="KW-1185">Reference proteome</keyword>
<dbReference type="Pfam" id="PF13041">
    <property type="entry name" value="PPR_2"/>
    <property type="match status" value="2"/>
</dbReference>
<dbReference type="InterPro" id="IPR044179">
    <property type="entry name" value="PPR5-like"/>
</dbReference>
<evidence type="ECO:0000313" key="5">
    <source>
        <dbReference type="RefSeq" id="XP_039136771.1"/>
    </source>
</evidence>
<comment type="similarity">
    <text evidence="1">Belongs to the PPR family. P subfamily.</text>
</comment>
<evidence type="ECO:0000313" key="4">
    <source>
        <dbReference type="Proteomes" id="UP001515500"/>
    </source>
</evidence>
<reference evidence="5 6" key="1">
    <citation type="submission" date="2025-04" db="UniProtKB">
        <authorList>
            <consortium name="RefSeq"/>
        </authorList>
    </citation>
    <scope>IDENTIFICATION</scope>
</reference>
<dbReference type="RefSeq" id="XP_039136772.1">
    <property type="nucleotide sequence ID" value="XM_039280838.1"/>
</dbReference>
<dbReference type="AlphaFoldDB" id="A0AB40CB24"/>
<dbReference type="Gene3D" id="1.25.40.10">
    <property type="entry name" value="Tetratricopeptide repeat domain"/>
    <property type="match status" value="3"/>
</dbReference>
<dbReference type="Pfam" id="PF01535">
    <property type="entry name" value="PPR"/>
    <property type="match status" value="1"/>
</dbReference>
<feature type="repeat" description="PPR" evidence="3">
    <location>
        <begin position="249"/>
        <end position="283"/>
    </location>
</feature>
<evidence type="ECO:0000256" key="1">
    <source>
        <dbReference type="ARBA" id="ARBA00007626"/>
    </source>
</evidence>
<dbReference type="Proteomes" id="UP001515500">
    <property type="component" value="Chromosome 12"/>
</dbReference>
<name>A0AB40CB24_DIOCR</name>
<dbReference type="RefSeq" id="XP_039136771.1">
    <property type="nucleotide sequence ID" value="XM_039280837.1"/>
</dbReference>
<accession>A0AB40CB24</accession>
<dbReference type="InterPro" id="IPR002885">
    <property type="entry name" value="PPR_rpt"/>
</dbReference>
<dbReference type="InterPro" id="IPR011990">
    <property type="entry name" value="TPR-like_helical_dom_sf"/>
</dbReference>
<proteinExistence type="inferred from homology"/>
<dbReference type="GO" id="GO:0003729">
    <property type="term" value="F:mRNA binding"/>
    <property type="evidence" value="ECO:0007669"/>
    <property type="project" value="InterPro"/>
</dbReference>
<evidence type="ECO:0000313" key="6">
    <source>
        <dbReference type="RefSeq" id="XP_039136772.1"/>
    </source>
</evidence>
<organism evidence="4 6">
    <name type="scientific">Dioscorea cayennensis subsp. rotundata</name>
    <name type="common">White Guinea yam</name>
    <name type="synonym">Dioscorea rotundata</name>
    <dbReference type="NCBI Taxonomy" id="55577"/>
    <lineage>
        <taxon>Eukaryota</taxon>
        <taxon>Viridiplantae</taxon>
        <taxon>Streptophyta</taxon>
        <taxon>Embryophyta</taxon>
        <taxon>Tracheophyta</taxon>
        <taxon>Spermatophyta</taxon>
        <taxon>Magnoliopsida</taxon>
        <taxon>Liliopsida</taxon>
        <taxon>Dioscoreales</taxon>
        <taxon>Dioscoreaceae</taxon>
        <taxon>Dioscorea</taxon>
    </lineage>
</organism>
<keyword evidence="2" id="KW-0677">Repeat</keyword>
<dbReference type="GeneID" id="120274086"/>
<sequence>MAPARHLLLLRRCSTTKLLLPFLSLHPHPIPKTLTPSSSSTVRRFFCSDDGLSDLHGRIVLLTEKPSSSEADADAIRSQLSDLTSRLLSLPDPADPSQILSSSPLLPSFAFLHLLSLLRSRPSLALAAFDWRRHHSDSLSPPIHPEEYAKAITIAGRNHNPELASELLTDARKRRVISTSVYNALMAAYMYNGLTKKAISVFDDLKLDPDCKPSVVTYNILLSVFGRSMMVTPMEAVLRTIEESELSPNISTYNTVIAGYITAWMWDKMESTYRLMEEGPVKPDNHTHLLMLRGYAHSGNLEKMEQVYELVREHVNDKDVQLIRAMICAYCKSNDPERVKKIEALSKFIPEEDYRPWLNVLLIRVYAQEGLMEAMERFIFEAFQRNTIVTTIGVMNSIISGYFQCNAVDRLAGFVRRAEYAGWRLCRSLFHCKMVMYGKEKRWEEMHGVLDEMELFRFDPTKKTYLIMYKAYSEIGRRWEAETVIGKMWKHGFVTPAEVVNSLQST</sequence>
<dbReference type="PANTHER" id="PTHR47874:SF1">
    <property type="entry name" value="OS05G0407900 PROTEIN"/>
    <property type="match status" value="1"/>
</dbReference>
<dbReference type="NCBIfam" id="TIGR00756">
    <property type="entry name" value="PPR"/>
    <property type="match status" value="2"/>
</dbReference>
<evidence type="ECO:0000256" key="3">
    <source>
        <dbReference type="PROSITE-ProRule" id="PRU00708"/>
    </source>
</evidence>
<evidence type="ECO:0000256" key="2">
    <source>
        <dbReference type="ARBA" id="ARBA00022737"/>
    </source>
</evidence>
<dbReference type="PROSITE" id="PS51375">
    <property type="entry name" value="PPR"/>
    <property type="match status" value="1"/>
</dbReference>